<gene>
    <name evidence="1" type="ORF">ACAOBT_LOCUS20352</name>
</gene>
<dbReference type="Proteomes" id="UP001152888">
    <property type="component" value="Unassembled WGS sequence"/>
</dbReference>
<organism evidence="1 2">
    <name type="scientific">Acanthoscelides obtectus</name>
    <name type="common">Bean weevil</name>
    <name type="synonym">Bruchus obtectus</name>
    <dbReference type="NCBI Taxonomy" id="200917"/>
    <lineage>
        <taxon>Eukaryota</taxon>
        <taxon>Metazoa</taxon>
        <taxon>Ecdysozoa</taxon>
        <taxon>Arthropoda</taxon>
        <taxon>Hexapoda</taxon>
        <taxon>Insecta</taxon>
        <taxon>Pterygota</taxon>
        <taxon>Neoptera</taxon>
        <taxon>Endopterygota</taxon>
        <taxon>Coleoptera</taxon>
        <taxon>Polyphaga</taxon>
        <taxon>Cucujiformia</taxon>
        <taxon>Chrysomeloidea</taxon>
        <taxon>Chrysomelidae</taxon>
        <taxon>Bruchinae</taxon>
        <taxon>Bruchini</taxon>
        <taxon>Acanthoscelides</taxon>
    </lineage>
</organism>
<evidence type="ECO:0000313" key="2">
    <source>
        <dbReference type="Proteomes" id="UP001152888"/>
    </source>
</evidence>
<sequence>MHRGTISRTKQAYRQIAPFFPNNIMSSIRQRTHIHIFIKLLIPNVILK</sequence>
<comment type="caution">
    <text evidence="1">The sequence shown here is derived from an EMBL/GenBank/DDBJ whole genome shotgun (WGS) entry which is preliminary data.</text>
</comment>
<protein>
    <submittedName>
        <fullName evidence="1">Uncharacterized protein</fullName>
    </submittedName>
</protein>
<keyword evidence="2" id="KW-1185">Reference proteome</keyword>
<accession>A0A9P0LHY8</accession>
<evidence type="ECO:0000313" key="1">
    <source>
        <dbReference type="EMBL" id="CAH1991570.1"/>
    </source>
</evidence>
<name>A0A9P0LHY8_ACAOB</name>
<proteinExistence type="predicted"/>
<dbReference type="EMBL" id="CAKOFQ010007117">
    <property type="protein sequence ID" value="CAH1991570.1"/>
    <property type="molecule type" value="Genomic_DNA"/>
</dbReference>
<reference evidence="1" key="1">
    <citation type="submission" date="2022-03" db="EMBL/GenBank/DDBJ databases">
        <authorList>
            <person name="Sayadi A."/>
        </authorList>
    </citation>
    <scope>NUCLEOTIDE SEQUENCE</scope>
</reference>
<dbReference type="AlphaFoldDB" id="A0A9P0LHY8"/>